<proteinExistence type="predicted"/>
<dbReference type="PROSITE" id="PS00198">
    <property type="entry name" value="4FE4S_FER_1"/>
    <property type="match status" value="1"/>
</dbReference>
<evidence type="ECO:0000313" key="6">
    <source>
        <dbReference type="Proteomes" id="UP000267921"/>
    </source>
</evidence>
<gene>
    <name evidence="1" type="ORF">BHR79_03205</name>
    <name evidence="2" type="ORF">EFE40_07660</name>
    <name evidence="3" type="ORF">SAMN04515625_0474</name>
</gene>
<organism evidence="1 4">
    <name type="scientific">Methanohalophilus halophilus</name>
    <dbReference type="NCBI Taxonomy" id="2177"/>
    <lineage>
        <taxon>Archaea</taxon>
        <taxon>Methanobacteriati</taxon>
        <taxon>Methanobacteriota</taxon>
        <taxon>Stenosarchaea group</taxon>
        <taxon>Methanomicrobia</taxon>
        <taxon>Methanosarcinales</taxon>
        <taxon>Methanosarcinaceae</taxon>
        <taxon>Methanohalophilus</taxon>
    </lineage>
</organism>
<reference evidence="1 4" key="1">
    <citation type="submission" date="2016-10" db="EMBL/GenBank/DDBJ databases">
        <title>Methanohalophilus halophilus.</title>
        <authorList>
            <person name="L'haridon S."/>
        </authorList>
    </citation>
    <scope>NUCLEOTIDE SEQUENCE [LARGE SCALE GENOMIC DNA]</scope>
    <source>
        <strain evidence="1 4">Z-7982</strain>
    </source>
</reference>
<evidence type="ECO:0000313" key="2">
    <source>
        <dbReference type="EMBL" id="RNI08412.1"/>
    </source>
</evidence>
<dbReference type="AlphaFoldDB" id="A0A1L3Q153"/>
<dbReference type="Proteomes" id="UP000198669">
    <property type="component" value="Unassembled WGS sequence"/>
</dbReference>
<dbReference type="RefSeq" id="WP_072561043.1">
    <property type="nucleotide sequence ID" value="NZ_CP017921.1"/>
</dbReference>
<evidence type="ECO:0000313" key="5">
    <source>
        <dbReference type="Proteomes" id="UP000198669"/>
    </source>
</evidence>
<dbReference type="EMBL" id="FNMU01000001">
    <property type="protein sequence ID" value="SDW16031.1"/>
    <property type="molecule type" value="Genomic_DNA"/>
</dbReference>
<dbReference type="Gene3D" id="3.30.70.20">
    <property type="match status" value="1"/>
</dbReference>
<reference evidence="3 5" key="2">
    <citation type="submission" date="2016-10" db="EMBL/GenBank/DDBJ databases">
        <authorList>
            <person name="de Groot N.N."/>
        </authorList>
    </citation>
    <scope>NUCLEOTIDE SEQUENCE [LARGE SCALE GENOMIC DNA]</scope>
    <source>
        <strain evidence="3 5">Z-7982</strain>
    </source>
</reference>
<dbReference type="KEGG" id="mhaz:BHR79_03205"/>
<dbReference type="InterPro" id="IPR017900">
    <property type="entry name" value="4Fe4S_Fe_S_CS"/>
</dbReference>
<protein>
    <submittedName>
        <fullName evidence="2">Epoxyqueuosine reductase</fullName>
    </submittedName>
</protein>
<dbReference type="GeneID" id="30582739"/>
<dbReference type="EMBL" id="RJJG01000005">
    <property type="protein sequence ID" value="RNI08412.1"/>
    <property type="molecule type" value="Genomic_DNA"/>
</dbReference>
<evidence type="ECO:0000313" key="4">
    <source>
        <dbReference type="Proteomes" id="UP000186879"/>
    </source>
</evidence>
<dbReference type="Proteomes" id="UP000186879">
    <property type="component" value="Chromosome"/>
</dbReference>
<sequence>MQNVESVITNFLSENVSIWGIADLENTPAHPYPELKRAIVFGIALDREVIKNLDAGPYQAYIDECNMANEKLTSIGMELEKKLQHMGHRAISMTASKSDIDENKLEAEFPHKTTATKAGLGWVGKCDLLVTKEFGSALRLNTVFTDAPLKAGKPMEKSLCGTCSNCIDKCPVNAPTGKQWTPSVHRDEIIDIQQCYIECQRASRKINFDHPLCGRCIIACPWTQKYIGIE</sequence>
<name>A0A1L3Q153_9EURY</name>
<dbReference type="Proteomes" id="UP000267921">
    <property type="component" value="Unassembled WGS sequence"/>
</dbReference>
<evidence type="ECO:0000313" key="1">
    <source>
        <dbReference type="EMBL" id="APH38590.1"/>
    </source>
</evidence>
<reference evidence="2 6" key="3">
    <citation type="submission" date="2018-10" db="EMBL/GenBank/DDBJ databases">
        <title>Cultivation of a novel Methanohalophilus strain from Kebrit Deep of the Red Sea and a genomic comparison of members of the genus Methanohalophilus.</title>
        <authorList>
            <person name="Guan Y."/>
            <person name="Ngugi D.K."/>
            <person name="Stingl U."/>
        </authorList>
    </citation>
    <scope>NUCLEOTIDE SEQUENCE [LARGE SCALE GENOMIC DNA]</scope>
    <source>
        <strain evidence="2 6">DSM 3094</strain>
    </source>
</reference>
<dbReference type="STRING" id="2177.BHR79_03205"/>
<dbReference type="EMBL" id="CP017921">
    <property type="protein sequence ID" value="APH38590.1"/>
    <property type="molecule type" value="Genomic_DNA"/>
</dbReference>
<evidence type="ECO:0000313" key="3">
    <source>
        <dbReference type="EMBL" id="SDW16031.1"/>
    </source>
</evidence>
<dbReference type="PANTHER" id="PTHR42827">
    <property type="entry name" value="IRON-SULFUR CLUSTER-BINDING PROTEIN-RELATED"/>
    <property type="match status" value="1"/>
</dbReference>
<dbReference type="PANTHER" id="PTHR42827:SF1">
    <property type="entry name" value="IRON-SULFUR CLUSTER-BINDING PROTEIN"/>
    <property type="match status" value="1"/>
</dbReference>
<keyword evidence="4" id="KW-1185">Reference proteome</keyword>
<accession>A0A1L3Q153</accession>
<dbReference type="OrthoDB" id="23478at2157"/>